<dbReference type="GO" id="GO:0004519">
    <property type="term" value="F:endonuclease activity"/>
    <property type="evidence" value="ECO:0007669"/>
    <property type="project" value="UniProtKB-UniRule"/>
</dbReference>
<feature type="domain" description="ENPP1-3/EXOG-like endonuclease/phosphodiesterase" evidence="9">
    <location>
        <begin position="53"/>
        <end position="247"/>
    </location>
</feature>
<dbReference type="InterPro" id="IPR040255">
    <property type="entry name" value="Non-specific_endonuclease"/>
</dbReference>
<comment type="similarity">
    <text evidence="2 8">Belongs to the DNA/RNA non-specific endonuclease family.</text>
</comment>
<accession>A0A2K9NRC7</accession>
<evidence type="ECO:0000313" key="12">
    <source>
        <dbReference type="Proteomes" id="UP000235584"/>
    </source>
</evidence>
<evidence type="ECO:0000256" key="7">
    <source>
        <dbReference type="ARBA" id="ARBA00022842"/>
    </source>
</evidence>
<dbReference type="InterPro" id="IPR044929">
    <property type="entry name" value="DNA/RNA_non-sp_Endonuclease_sf"/>
</dbReference>
<proteinExistence type="inferred from homology"/>
<dbReference type="GO" id="GO:0003676">
    <property type="term" value="F:nucleic acid binding"/>
    <property type="evidence" value="ECO:0007669"/>
    <property type="project" value="InterPro"/>
</dbReference>
<evidence type="ECO:0000256" key="6">
    <source>
        <dbReference type="ARBA" id="ARBA00022801"/>
    </source>
</evidence>
<protein>
    <recommendedName>
        <fullName evidence="8">Endonuclease</fullName>
        <ecNumber evidence="8">3.1.30.-</ecNumber>
    </recommendedName>
</protein>
<evidence type="ECO:0000259" key="9">
    <source>
        <dbReference type="SMART" id="SM00477"/>
    </source>
</evidence>
<reference evidence="11 12" key="1">
    <citation type="submission" date="2018-01" db="EMBL/GenBank/DDBJ databases">
        <title>Complete genome sequence of Bacteriovorax stolpii DSM12778.</title>
        <authorList>
            <person name="Tang B."/>
            <person name="Chang J."/>
        </authorList>
    </citation>
    <scope>NUCLEOTIDE SEQUENCE [LARGE SCALE GENOMIC DNA]</scope>
    <source>
        <strain evidence="11 12">DSM 12778</strain>
    </source>
</reference>
<keyword evidence="3 8" id="KW-0540">Nuclease</keyword>
<evidence type="ECO:0000256" key="5">
    <source>
        <dbReference type="ARBA" id="ARBA00022759"/>
    </source>
</evidence>
<dbReference type="PROSITE" id="PS01070">
    <property type="entry name" value="NUCLEASE_NON_SPEC"/>
    <property type="match status" value="1"/>
</dbReference>
<organism evidence="11 12">
    <name type="scientific">Bacteriovorax stolpii</name>
    <name type="common">Bdellovibrio stolpii</name>
    <dbReference type="NCBI Taxonomy" id="960"/>
    <lineage>
        <taxon>Bacteria</taxon>
        <taxon>Pseudomonadati</taxon>
        <taxon>Bdellovibrionota</taxon>
        <taxon>Bacteriovoracia</taxon>
        <taxon>Bacteriovoracales</taxon>
        <taxon>Bacteriovoracaceae</taxon>
        <taxon>Bacteriovorax</taxon>
    </lineage>
</organism>
<evidence type="ECO:0000256" key="4">
    <source>
        <dbReference type="ARBA" id="ARBA00022723"/>
    </source>
</evidence>
<dbReference type="SUPFAM" id="SSF54060">
    <property type="entry name" value="His-Me finger endonucleases"/>
    <property type="match status" value="1"/>
</dbReference>
<gene>
    <name evidence="11" type="ORF">C0V70_04090</name>
</gene>
<keyword evidence="7" id="KW-0460">Magnesium</keyword>
<dbReference type="GO" id="GO:0046872">
    <property type="term" value="F:metal ion binding"/>
    <property type="evidence" value="ECO:0007669"/>
    <property type="project" value="UniProtKB-KW"/>
</dbReference>
<name>A0A2K9NRC7_BACTC</name>
<keyword evidence="12" id="KW-1185">Reference proteome</keyword>
<dbReference type="PROSITE" id="PS51257">
    <property type="entry name" value="PROKAR_LIPOPROTEIN"/>
    <property type="match status" value="1"/>
</dbReference>
<keyword evidence="4 8" id="KW-0479">Metal-binding</keyword>
<sequence>MKLRNVFFFLLLAGCATKPTQQPVETPKSTTKVVKSVEKSQPAELRDTIVLDHKFFKISYNMKRRLPNFVSYELTAEHLKAKEASREDKFIPDPLLKQKNLPFVVSAEYVKTGYDRGHMAPSADFAWSQEANDLTFVMSNMAPQKPKLNRDAWKRLEEQVRKWACGEEKVTVVTGPVLKERLTTLPSGLEIPEAFFKIIIDETPPKKAIAFMYYQEDSGDMLAERMIPLKKIESATGIAFNREFPDLNGKIRMPASTNEWKEADCSK</sequence>
<dbReference type="PANTHER" id="PTHR13966">
    <property type="entry name" value="ENDONUCLEASE RELATED"/>
    <property type="match status" value="1"/>
</dbReference>
<dbReference type="SMART" id="SM00892">
    <property type="entry name" value="Endonuclease_NS"/>
    <property type="match status" value="1"/>
</dbReference>
<evidence type="ECO:0000259" key="10">
    <source>
        <dbReference type="SMART" id="SM00892"/>
    </source>
</evidence>
<feature type="domain" description="DNA/RNA non-specific endonuclease/pyrophosphatase/phosphodiesterase" evidence="10">
    <location>
        <begin position="52"/>
        <end position="247"/>
    </location>
</feature>
<dbReference type="RefSeq" id="WP_102242599.1">
    <property type="nucleotide sequence ID" value="NZ_CP025704.1"/>
</dbReference>
<dbReference type="PANTHER" id="PTHR13966:SF5">
    <property type="entry name" value="ENDONUCLEASE G, MITOCHONDRIAL"/>
    <property type="match status" value="1"/>
</dbReference>
<dbReference type="InterPro" id="IPR044925">
    <property type="entry name" value="His-Me_finger_sf"/>
</dbReference>
<dbReference type="InterPro" id="IPR001604">
    <property type="entry name" value="Endo_G_ENPP1-like_dom"/>
</dbReference>
<dbReference type="AlphaFoldDB" id="A0A2K9NRC7"/>
<keyword evidence="6 8" id="KW-0378">Hydrolase</keyword>
<dbReference type="Proteomes" id="UP000235584">
    <property type="component" value="Chromosome"/>
</dbReference>
<dbReference type="InterPro" id="IPR020821">
    <property type="entry name" value="ENPP1-3/EXOG-like_nuc-like"/>
</dbReference>
<dbReference type="InterPro" id="IPR018524">
    <property type="entry name" value="DNA/RNA_endonuclease_AS"/>
</dbReference>
<dbReference type="Gene3D" id="3.40.570.10">
    <property type="entry name" value="Extracellular Endonuclease, subunit A"/>
    <property type="match status" value="1"/>
</dbReference>
<dbReference type="Pfam" id="PF01223">
    <property type="entry name" value="Endonuclease_NS"/>
    <property type="match status" value="1"/>
</dbReference>
<evidence type="ECO:0000256" key="8">
    <source>
        <dbReference type="RuleBase" id="RU366055"/>
    </source>
</evidence>
<keyword evidence="5 8" id="KW-0255">Endonuclease</keyword>
<comment type="cofactor">
    <cofactor evidence="1 8">
        <name>Mg(2+)</name>
        <dbReference type="ChEBI" id="CHEBI:18420"/>
    </cofactor>
</comment>
<dbReference type="EMBL" id="CP025704">
    <property type="protein sequence ID" value="AUN97304.1"/>
    <property type="molecule type" value="Genomic_DNA"/>
</dbReference>
<dbReference type="OrthoDB" id="9811262at2"/>
<dbReference type="GO" id="GO:0016787">
    <property type="term" value="F:hydrolase activity"/>
    <property type="evidence" value="ECO:0007669"/>
    <property type="project" value="UniProtKB-KW"/>
</dbReference>
<dbReference type="EC" id="3.1.30.-" evidence="8"/>
<dbReference type="SMART" id="SM00477">
    <property type="entry name" value="NUC"/>
    <property type="match status" value="1"/>
</dbReference>
<evidence type="ECO:0000256" key="3">
    <source>
        <dbReference type="ARBA" id="ARBA00022722"/>
    </source>
</evidence>
<evidence type="ECO:0000256" key="1">
    <source>
        <dbReference type="ARBA" id="ARBA00001946"/>
    </source>
</evidence>
<evidence type="ECO:0000256" key="2">
    <source>
        <dbReference type="ARBA" id="ARBA00010052"/>
    </source>
</evidence>
<evidence type="ECO:0000313" key="11">
    <source>
        <dbReference type="EMBL" id="AUN97304.1"/>
    </source>
</evidence>
<dbReference type="KEGG" id="bsto:C0V70_04090"/>